<keyword evidence="4" id="KW-0804">Transcription</keyword>
<dbReference type="SUPFAM" id="SSF88659">
    <property type="entry name" value="Sigma3 and sigma4 domains of RNA polymerase sigma factors"/>
    <property type="match status" value="1"/>
</dbReference>
<evidence type="ECO:0000256" key="2">
    <source>
        <dbReference type="ARBA" id="ARBA00023015"/>
    </source>
</evidence>
<feature type="domain" description="RNA polymerase sigma factor 70 region 4 type 2" evidence="5">
    <location>
        <begin position="115"/>
        <end position="166"/>
    </location>
</feature>
<evidence type="ECO:0000256" key="3">
    <source>
        <dbReference type="ARBA" id="ARBA00023082"/>
    </source>
</evidence>
<dbReference type="Proteomes" id="UP000651271">
    <property type="component" value="Unassembled WGS sequence"/>
</dbReference>
<organism evidence="6 7">
    <name type="scientific">Sphingobacterium litopenaei</name>
    <dbReference type="NCBI Taxonomy" id="2763500"/>
    <lineage>
        <taxon>Bacteria</taxon>
        <taxon>Pseudomonadati</taxon>
        <taxon>Bacteroidota</taxon>
        <taxon>Sphingobacteriia</taxon>
        <taxon>Sphingobacteriales</taxon>
        <taxon>Sphingobacteriaceae</taxon>
        <taxon>Sphingobacterium</taxon>
    </lineage>
</organism>
<dbReference type="Gene3D" id="1.10.10.10">
    <property type="entry name" value="Winged helix-like DNA-binding domain superfamily/Winged helix DNA-binding domain"/>
    <property type="match status" value="1"/>
</dbReference>
<keyword evidence="2" id="KW-0805">Transcription regulation</keyword>
<evidence type="ECO:0000256" key="4">
    <source>
        <dbReference type="ARBA" id="ARBA00023163"/>
    </source>
</evidence>
<evidence type="ECO:0000259" key="5">
    <source>
        <dbReference type="Pfam" id="PF08281"/>
    </source>
</evidence>
<reference evidence="6 7" key="1">
    <citation type="submission" date="2020-08" db="EMBL/GenBank/DDBJ databases">
        <title>Sphingobacterium sp. DN04309 isolated from aquaculture water.</title>
        <authorList>
            <person name="Zhang M."/>
        </authorList>
    </citation>
    <scope>NUCLEOTIDE SEQUENCE [LARGE SCALE GENOMIC DNA]</scope>
    <source>
        <strain evidence="6 7">DN04309</strain>
    </source>
</reference>
<sequence length="186" mass="22396">MTWINFIQGDEKAFESVYNEYIDDLFAFGVRFHSDKEIVLDCIHDLFVSLYNNSKIAKQVDVKFYLFSSLRRRLLKVKKEALKFTEEEIPDNLFHIASPEFEWMEQESEEINVNRLKKYVEKLPKRQREVLFFRYYMNFSYEEISSIMNVSVESCRTLSYRAIKQLKIDLTSLEVTTLLLLYFKPF</sequence>
<comment type="caution">
    <text evidence="6">The sequence shown here is derived from an EMBL/GenBank/DDBJ whole genome shotgun (WGS) entry which is preliminary data.</text>
</comment>
<proteinExistence type="inferred from homology"/>
<keyword evidence="7" id="KW-1185">Reference proteome</keyword>
<name>A0ABR7YFI8_9SPHI</name>
<dbReference type="CDD" id="cd06171">
    <property type="entry name" value="Sigma70_r4"/>
    <property type="match status" value="1"/>
</dbReference>
<comment type="similarity">
    <text evidence="1">Belongs to the sigma-70 factor family. ECF subfamily.</text>
</comment>
<dbReference type="RefSeq" id="WP_190302361.1">
    <property type="nucleotide sequence ID" value="NZ_JACOIJ010000020.1"/>
</dbReference>
<dbReference type="EMBL" id="JACOIJ010000020">
    <property type="protein sequence ID" value="MBD1430072.1"/>
    <property type="molecule type" value="Genomic_DNA"/>
</dbReference>
<dbReference type="PANTHER" id="PTHR43133:SF46">
    <property type="entry name" value="RNA POLYMERASE SIGMA-70 FACTOR ECF SUBFAMILY"/>
    <property type="match status" value="1"/>
</dbReference>
<dbReference type="InterPro" id="IPR036388">
    <property type="entry name" value="WH-like_DNA-bd_sf"/>
</dbReference>
<accession>A0ABR7YFI8</accession>
<keyword evidence="3" id="KW-0731">Sigma factor</keyword>
<dbReference type="SUPFAM" id="SSF88946">
    <property type="entry name" value="Sigma2 domain of RNA polymerase sigma factors"/>
    <property type="match status" value="1"/>
</dbReference>
<evidence type="ECO:0000313" key="7">
    <source>
        <dbReference type="Proteomes" id="UP000651271"/>
    </source>
</evidence>
<dbReference type="PANTHER" id="PTHR43133">
    <property type="entry name" value="RNA POLYMERASE ECF-TYPE SIGMA FACTO"/>
    <property type="match status" value="1"/>
</dbReference>
<gene>
    <name evidence="6" type="ORF">H8B04_10930</name>
</gene>
<dbReference type="InterPro" id="IPR014284">
    <property type="entry name" value="RNA_pol_sigma-70_dom"/>
</dbReference>
<evidence type="ECO:0000256" key="1">
    <source>
        <dbReference type="ARBA" id="ARBA00010641"/>
    </source>
</evidence>
<dbReference type="InterPro" id="IPR013325">
    <property type="entry name" value="RNA_pol_sigma_r2"/>
</dbReference>
<protein>
    <submittedName>
        <fullName evidence="6">Sigma-70 family RNA polymerase sigma factor</fullName>
    </submittedName>
</protein>
<evidence type="ECO:0000313" key="6">
    <source>
        <dbReference type="EMBL" id="MBD1430072.1"/>
    </source>
</evidence>
<dbReference type="NCBIfam" id="TIGR02937">
    <property type="entry name" value="sigma70-ECF"/>
    <property type="match status" value="1"/>
</dbReference>
<dbReference type="InterPro" id="IPR039425">
    <property type="entry name" value="RNA_pol_sigma-70-like"/>
</dbReference>
<dbReference type="InterPro" id="IPR013324">
    <property type="entry name" value="RNA_pol_sigma_r3/r4-like"/>
</dbReference>
<dbReference type="Gene3D" id="1.10.1740.10">
    <property type="match status" value="1"/>
</dbReference>
<dbReference type="Pfam" id="PF08281">
    <property type="entry name" value="Sigma70_r4_2"/>
    <property type="match status" value="1"/>
</dbReference>
<dbReference type="InterPro" id="IPR013249">
    <property type="entry name" value="RNA_pol_sigma70_r4_t2"/>
</dbReference>